<comment type="caution">
    <text evidence="1">The sequence shown here is derived from an EMBL/GenBank/DDBJ whole genome shotgun (WGS) entry which is preliminary data.</text>
</comment>
<name>A0ABS3T3X0_9FLAO</name>
<evidence type="ECO:0000313" key="2">
    <source>
        <dbReference type="Proteomes" id="UP000676776"/>
    </source>
</evidence>
<dbReference type="EMBL" id="JAGEVF010000009">
    <property type="protein sequence ID" value="MBO3117442.1"/>
    <property type="molecule type" value="Genomic_DNA"/>
</dbReference>
<reference evidence="1 2" key="1">
    <citation type="submission" date="2021-03" db="EMBL/GenBank/DDBJ databases">
        <title>Winogradskyella sp. nov., isolated from costal sediment.</title>
        <authorList>
            <person name="Gao C."/>
        </authorList>
    </citation>
    <scope>NUCLEOTIDE SEQUENCE [LARGE SCALE GENOMIC DNA]</scope>
    <source>
        <strain evidence="1 2">DF17</strain>
    </source>
</reference>
<dbReference type="Proteomes" id="UP000676776">
    <property type="component" value="Unassembled WGS sequence"/>
</dbReference>
<organism evidence="1 2">
    <name type="scientific">Winogradskyella pelagia</name>
    <dbReference type="NCBI Taxonomy" id="2819984"/>
    <lineage>
        <taxon>Bacteria</taxon>
        <taxon>Pseudomonadati</taxon>
        <taxon>Bacteroidota</taxon>
        <taxon>Flavobacteriia</taxon>
        <taxon>Flavobacteriales</taxon>
        <taxon>Flavobacteriaceae</taxon>
        <taxon>Winogradskyella</taxon>
    </lineage>
</organism>
<keyword evidence="2" id="KW-1185">Reference proteome</keyword>
<sequence length="280" mass="30837">MNSSDYLKRIFPFLLMLLYLSPLVLLAQEQEDAEENLSTQAANPLADLMSFPFQNNLNMNQGPFDRNTNVLNIQPVIPLAGGRVITRTIIPIVNIPDYGSESGTFSSGLSDIVFTTFYVPESSGITWGAGPVIELPTGGANRGTQKWSAGPSAVMLVQPGDWTFGALANNTWSFAGDANREEVNRMLLNLFVVRQLGDGWYVNSAPIITADWTADSDERWIIPVGAGGGKVIMLGGKLPVNLQTQLYYNAIRPDFGPEWQWRFQLQILLPKSILSKKKAE</sequence>
<proteinExistence type="predicted"/>
<gene>
    <name evidence="1" type="ORF">J4050_11830</name>
</gene>
<protein>
    <recommendedName>
        <fullName evidence="3">Neuromedin U</fullName>
    </recommendedName>
</protein>
<evidence type="ECO:0008006" key="3">
    <source>
        <dbReference type="Google" id="ProtNLM"/>
    </source>
</evidence>
<evidence type="ECO:0000313" key="1">
    <source>
        <dbReference type="EMBL" id="MBO3117442.1"/>
    </source>
</evidence>
<accession>A0ABS3T3X0</accession>
<dbReference type="RefSeq" id="WP_208154794.1">
    <property type="nucleotide sequence ID" value="NZ_JAGEVF010000009.1"/>
</dbReference>